<comment type="similarity">
    <text evidence="1">Belongs to the KRI1 family.</text>
</comment>
<dbReference type="GO" id="GO:0000447">
    <property type="term" value="P:endonucleolytic cleavage in ITS1 to separate SSU-rRNA from 5.8S rRNA and LSU-rRNA from tricistronic rRNA transcript (SSU-rRNA, 5.8S rRNA, LSU-rRNA)"/>
    <property type="evidence" value="ECO:0007669"/>
    <property type="project" value="TreeGrafter"/>
</dbReference>
<comment type="caution">
    <text evidence="4">The sequence shown here is derived from an EMBL/GenBank/DDBJ whole genome shotgun (WGS) entry which is preliminary data.</text>
</comment>
<evidence type="ECO:0000256" key="1">
    <source>
        <dbReference type="ARBA" id="ARBA00007473"/>
    </source>
</evidence>
<feature type="domain" description="Kri1-like C-terminal" evidence="3">
    <location>
        <begin position="754"/>
        <end position="836"/>
    </location>
</feature>
<gene>
    <name evidence="4" type="ORF">BS47DRAFT_1379388</name>
</gene>
<proteinExistence type="inferred from homology"/>
<dbReference type="EMBL" id="MU128918">
    <property type="protein sequence ID" value="KAF9519396.1"/>
    <property type="molecule type" value="Genomic_DNA"/>
</dbReference>
<feature type="region of interest" description="Disordered" evidence="2">
    <location>
        <begin position="450"/>
        <end position="492"/>
    </location>
</feature>
<sequence>MWNQFASALAGSTSTDVAKKDDKGKTTTSPTVLREDLYKATQAAERWLNTSTPGDSFTYRPVFNIVKPHYPDLEIAFGSGAEEVSILVGAITNMALELGGMDTYGGVIALRSWVDALDGVIRSWKAKGETSVGTRICEGIVQGVNIRADPTYISKEFAARVQIVNILKTVRDVGIWPWIPVDQTIGRPVGFTPDSHVAAGTIPGLSRLALLVWLSCSAARCFVMVDILEDLSDGENDLPLHQITVNEHYAQAYAAKKEREEQSKYEDGEELTPAVDAAILRTLSKITKRDPEYIFPPKMFLKAIVHPQLYAPLLTDDISYARRTEEKQRTSASTPWGYKTPKEKSKPLTIKQQNMETLLGHGSGSRGTPEPAPLTHVEEQNALRDETISAFHKAVSDNEDSEDEDIGGGLLTLREKTKDELEREEEDYRAYLEREVGSVKDLLRLVDVPEPHADEETQTQTDVKDAGKSDATDNGKKKKKSKRSQDQKEESDQDFLTNYILNRGWIDRETRHLPTYSEITGVRTKPELASTAGEEKDVNGADAEDLPELHELEEFEDVADHFESTYNFRFEEPGAQVIQRHPRTVETTVRRDDTSRKEARERRKARKQEEVARKTEEVKRLKALKMREIRKKLDLNLVNLTWMVNGTPRSTTHKWLHYMLKTLLTPMRQLYKDLEKPVWNDDIDISDIIPSERKSKKQKKKEERRKAKARAEAAETNEAAVDEDAMDADAVQPQQSYLDDDEEWDGTEEMRKRKLAEYMDEVYGLEFNDVIGGDLATRFKYTPVEGSSFHLTPAEILLATDAELNQYMGVKKYAPYRKGKERWDGSKVERLKEIKEKLQTRSWGGAWEVGGDASGDKDAGEKKKRRKGKKERERAKMLAGSTPPGKDTSEPGVAEKRILADHGEESGSRKKKRRRKSTPGEPSELKEEF</sequence>
<reference evidence="4" key="1">
    <citation type="journal article" date="2020" name="Nat. Commun.">
        <title>Large-scale genome sequencing of mycorrhizal fungi provides insights into the early evolution of symbiotic traits.</title>
        <authorList>
            <person name="Miyauchi S."/>
            <person name="Kiss E."/>
            <person name="Kuo A."/>
            <person name="Drula E."/>
            <person name="Kohler A."/>
            <person name="Sanchez-Garcia M."/>
            <person name="Morin E."/>
            <person name="Andreopoulos B."/>
            <person name="Barry K.W."/>
            <person name="Bonito G."/>
            <person name="Buee M."/>
            <person name="Carver A."/>
            <person name="Chen C."/>
            <person name="Cichocki N."/>
            <person name="Clum A."/>
            <person name="Culley D."/>
            <person name="Crous P.W."/>
            <person name="Fauchery L."/>
            <person name="Girlanda M."/>
            <person name="Hayes R.D."/>
            <person name="Keri Z."/>
            <person name="LaButti K."/>
            <person name="Lipzen A."/>
            <person name="Lombard V."/>
            <person name="Magnuson J."/>
            <person name="Maillard F."/>
            <person name="Murat C."/>
            <person name="Nolan M."/>
            <person name="Ohm R.A."/>
            <person name="Pangilinan J."/>
            <person name="Pereira M.F."/>
            <person name="Perotto S."/>
            <person name="Peter M."/>
            <person name="Pfister S."/>
            <person name="Riley R."/>
            <person name="Sitrit Y."/>
            <person name="Stielow J.B."/>
            <person name="Szollosi G."/>
            <person name="Zifcakova L."/>
            <person name="Stursova M."/>
            <person name="Spatafora J.W."/>
            <person name="Tedersoo L."/>
            <person name="Vaario L.M."/>
            <person name="Yamada A."/>
            <person name="Yan M."/>
            <person name="Wang P."/>
            <person name="Xu J."/>
            <person name="Bruns T."/>
            <person name="Baldrian P."/>
            <person name="Vilgalys R."/>
            <person name="Dunand C."/>
            <person name="Henrissat B."/>
            <person name="Grigoriev I.V."/>
            <person name="Hibbett D."/>
            <person name="Nagy L.G."/>
            <person name="Martin F.M."/>
        </authorList>
    </citation>
    <scope>NUCLEOTIDE SEQUENCE</scope>
    <source>
        <strain evidence="4">UP504</strain>
    </source>
</reference>
<dbReference type="InterPro" id="IPR018034">
    <property type="entry name" value="Kri1"/>
</dbReference>
<feature type="region of interest" description="Disordered" evidence="2">
    <location>
        <begin position="845"/>
        <end position="929"/>
    </location>
</feature>
<feature type="region of interest" description="Disordered" evidence="2">
    <location>
        <begin position="325"/>
        <end position="350"/>
    </location>
</feature>
<evidence type="ECO:0000259" key="3">
    <source>
        <dbReference type="Pfam" id="PF12936"/>
    </source>
</evidence>
<dbReference type="InterPro" id="IPR024626">
    <property type="entry name" value="Kri1-like_C"/>
</dbReference>
<organism evidence="4 5">
    <name type="scientific">Hydnum rufescens UP504</name>
    <dbReference type="NCBI Taxonomy" id="1448309"/>
    <lineage>
        <taxon>Eukaryota</taxon>
        <taxon>Fungi</taxon>
        <taxon>Dikarya</taxon>
        <taxon>Basidiomycota</taxon>
        <taxon>Agaricomycotina</taxon>
        <taxon>Agaricomycetes</taxon>
        <taxon>Cantharellales</taxon>
        <taxon>Hydnaceae</taxon>
        <taxon>Hydnum</taxon>
    </lineage>
</organism>
<feature type="compositionally biased region" description="Basic and acidic residues" evidence="2">
    <location>
        <begin position="887"/>
        <end position="908"/>
    </location>
</feature>
<dbReference type="PANTHER" id="PTHR14490">
    <property type="entry name" value="ZINC FINGER, ZZ TYPE"/>
    <property type="match status" value="1"/>
</dbReference>
<dbReference type="Proteomes" id="UP000886523">
    <property type="component" value="Unassembled WGS sequence"/>
</dbReference>
<dbReference type="OrthoDB" id="3200419at2759"/>
<feature type="region of interest" description="Disordered" evidence="2">
    <location>
        <begin position="693"/>
        <end position="744"/>
    </location>
</feature>
<dbReference type="GO" id="GO:0030686">
    <property type="term" value="C:90S preribosome"/>
    <property type="evidence" value="ECO:0007669"/>
    <property type="project" value="TreeGrafter"/>
</dbReference>
<dbReference type="PANTHER" id="PTHR14490:SF5">
    <property type="entry name" value="PROTEIN KRI1 HOMOLOG"/>
    <property type="match status" value="1"/>
</dbReference>
<name>A0A9P6DYE0_9AGAM</name>
<dbReference type="GO" id="GO:0005730">
    <property type="term" value="C:nucleolus"/>
    <property type="evidence" value="ECO:0007669"/>
    <property type="project" value="TreeGrafter"/>
</dbReference>
<accession>A0A9P6DYE0</accession>
<evidence type="ECO:0000313" key="5">
    <source>
        <dbReference type="Proteomes" id="UP000886523"/>
    </source>
</evidence>
<feature type="compositionally biased region" description="Basic and acidic residues" evidence="2">
    <location>
        <begin position="462"/>
        <end position="475"/>
    </location>
</feature>
<keyword evidence="5" id="KW-1185">Reference proteome</keyword>
<dbReference type="AlphaFoldDB" id="A0A9P6DYE0"/>
<evidence type="ECO:0000313" key="4">
    <source>
        <dbReference type="EMBL" id="KAF9519396.1"/>
    </source>
</evidence>
<feature type="region of interest" description="Disordered" evidence="2">
    <location>
        <begin position="588"/>
        <end position="610"/>
    </location>
</feature>
<dbReference type="Pfam" id="PF12936">
    <property type="entry name" value="Kri1_C"/>
    <property type="match status" value="1"/>
</dbReference>
<evidence type="ECO:0000256" key="2">
    <source>
        <dbReference type="SAM" id="MobiDB-lite"/>
    </source>
</evidence>
<feature type="compositionally biased region" description="Basic and acidic residues" evidence="2">
    <location>
        <begin position="700"/>
        <end position="713"/>
    </location>
</feature>
<protein>
    <recommendedName>
        <fullName evidence="3">Kri1-like C-terminal domain-containing protein</fullName>
    </recommendedName>
</protein>